<organism evidence="2 3">
    <name type="scientific">Jaminaea rosea</name>
    <dbReference type="NCBI Taxonomy" id="1569628"/>
    <lineage>
        <taxon>Eukaryota</taxon>
        <taxon>Fungi</taxon>
        <taxon>Dikarya</taxon>
        <taxon>Basidiomycota</taxon>
        <taxon>Ustilaginomycotina</taxon>
        <taxon>Exobasidiomycetes</taxon>
        <taxon>Microstromatales</taxon>
        <taxon>Microstromatales incertae sedis</taxon>
        <taxon>Jaminaea</taxon>
    </lineage>
</organism>
<dbReference type="GeneID" id="37031755"/>
<evidence type="ECO:0000313" key="3">
    <source>
        <dbReference type="Proteomes" id="UP000245884"/>
    </source>
</evidence>
<dbReference type="OrthoDB" id="3354195at2759"/>
<proteinExistence type="predicted"/>
<feature type="signal peptide" evidence="1">
    <location>
        <begin position="1"/>
        <end position="18"/>
    </location>
</feature>
<evidence type="ECO:0000256" key="1">
    <source>
        <dbReference type="SAM" id="SignalP"/>
    </source>
</evidence>
<evidence type="ECO:0000313" key="2">
    <source>
        <dbReference type="EMBL" id="PWN24947.1"/>
    </source>
</evidence>
<protein>
    <submittedName>
        <fullName evidence="2">Uncharacterized protein</fullName>
    </submittedName>
</protein>
<name>A0A316UHY2_9BASI</name>
<accession>A0A316UHY2</accession>
<keyword evidence="1" id="KW-0732">Signal</keyword>
<feature type="chain" id="PRO_5016363513" evidence="1">
    <location>
        <begin position="19"/>
        <end position="139"/>
    </location>
</feature>
<dbReference type="AlphaFoldDB" id="A0A316UHY2"/>
<dbReference type="RefSeq" id="XP_025359559.1">
    <property type="nucleotide sequence ID" value="XM_025509932.1"/>
</dbReference>
<keyword evidence="3" id="KW-1185">Reference proteome</keyword>
<dbReference type="Proteomes" id="UP000245884">
    <property type="component" value="Unassembled WGS sequence"/>
</dbReference>
<reference evidence="2 3" key="1">
    <citation type="journal article" date="2018" name="Mol. Biol. Evol.">
        <title>Broad Genomic Sampling Reveals a Smut Pathogenic Ancestry of the Fungal Clade Ustilaginomycotina.</title>
        <authorList>
            <person name="Kijpornyongpan T."/>
            <person name="Mondo S.J."/>
            <person name="Barry K."/>
            <person name="Sandor L."/>
            <person name="Lee J."/>
            <person name="Lipzen A."/>
            <person name="Pangilinan J."/>
            <person name="LaButti K."/>
            <person name="Hainaut M."/>
            <person name="Henrissat B."/>
            <person name="Grigoriev I.V."/>
            <person name="Spatafora J.W."/>
            <person name="Aime M.C."/>
        </authorList>
    </citation>
    <scope>NUCLEOTIDE SEQUENCE [LARGE SCALE GENOMIC DNA]</scope>
    <source>
        <strain evidence="2 3">MCA 5214</strain>
    </source>
</reference>
<gene>
    <name evidence="2" type="ORF">BDZ90DRAFT_89751</name>
</gene>
<sequence length="139" mass="14163">MRFTLAVPLLALAGAVSASPIKRESDVDAVGTGLCYLEAGLGVTSLTDFLDTELGGAISALEKMLGVTKLEESIGLSGCKTDGLSDVELVGKSLCYLEKGLGVTSTSDFLDSELGGAVSAIEDKLGVTSIEDAIKATDC</sequence>
<dbReference type="EMBL" id="KZ819678">
    <property type="protein sequence ID" value="PWN24947.1"/>
    <property type="molecule type" value="Genomic_DNA"/>
</dbReference>